<evidence type="ECO:0000256" key="9">
    <source>
        <dbReference type="PROSITE-ProRule" id="PRU00024"/>
    </source>
</evidence>
<dbReference type="Pfam" id="PF00643">
    <property type="entry name" value="zf-B_box"/>
    <property type="match status" value="1"/>
</dbReference>
<dbReference type="SMART" id="SM00336">
    <property type="entry name" value="BBOX"/>
    <property type="match status" value="2"/>
</dbReference>
<dbReference type="SUPFAM" id="SSF57845">
    <property type="entry name" value="B-box zinc-binding domain"/>
    <property type="match status" value="1"/>
</dbReference>
<keyword evidence="6" id="KW-0805">Transcription regulation</keyword>
<protein>
    <recommendedName>
        <fullName evidence="11">B box-type domain-containing protein</fullName>
    </recommendedName>
</protein>
<dbReference type="InterPro" id="IPR049808">
    <property type="entry name" value="CONSTANS-like_Bbox1"/>
</dbReference>
<proteinExistence type="predicted"/>
<feature type="domain" description="B box-type" evidence="11">
    <location>
        <begin position="52"/>
        <end position="99"/>
    </location>
</feature>
<evidence type="ECO:0000256" key="1">
    <source>
        <dbReference type="ARBA" id="ARBA00004123"/>
    </source>
</evidence>
<keyword evidence="5" id="KW-0862">Zinc</keyword>
<dbReference type="PANTHER" id="PTHR31832">
    <property type="entry name" value="B-BOX ZINC FINGER PROTEIN 22"/>
    <property type="match status" value="1"/>
</dbReference>
<accession>A0ABD3CPK0</accession>
<keyword evidence="13" id="KW-1185">Reference proteome</keyword>
<feature type="compositionally biased region" description="Polar residues" evidence="10">
    <location>
        <begin position="133"/>
        <end position="149"/>
    </location>
</feature>
<dbReference type="EMBL" id="JAVIJP010000032">
    <property type="protein sequence ID" value="KAL3631484.1"/>
    <property type="molecule type" value="Genomic_DNA"/>
</dbReference>
<organism evidence="12 13">
    <name type="scientific">Castilleja foliolosa</name>
    <dbReference type="NCBI Taxonomy" id="1961234"/>
    <lineage>
        <taxon>Eukaryota</taxon>
        <taxon>Viridiplantae</taxon>
        <taxon>Streptophyta</taxon>
        <taxon>Embryophyta</taxon>
        <taxon>Tracheophyta</taxon>
        <taxon>Spermatophyta</taxon>
        <taxon>Magnoliopsida</taxon>
        <taxon>eudicotyledons</taxon>
        <taxon>Gunneridae</taxon>
        <taxon>Pentapetalae</taxon>
        <taxon>asterids</taxon>
        <taxon>lamiids</taxon>
        <taxon>Lamiales</taxon>
        <taxon>Orobanchaceae</taxon>
        <taxon>Pedicularideae</taxon>
        <taxon>Castillejinae</taxon>
        <taxon>Castilleja</taxon>
    </lineage>
</organism>
<name>A0ABD3CPK0_9LAMI</name>
<evidence type="ECO:0000256" key="5">
    <source>
        <dbReference type="ARBA" id="ARBA00022833"/>
    </source>
</evidence>
<reference evidence="13" key="1">
    <citation type="journal article" date="2024" name="IScience">
        <title>Strigolactones Initiate the Formation of Haustorium-like Structures in Castilleja.</title>
        <authorList>
            <person name="Buerger M."/>
            <person name="Peterson D."/>
            <person name="Chory J."/>
        </authorList>
    </citation>
    <scope>NUCLEOTIDE SEQUENCE [LARGE SCALE GENOMIC DNA]</scope>
</reference>
<evidence type="ECO:0000256" key="10">
    <source>
        <dbReference type="SAM" id="MobiDB-lite"/>
    </source>
</evidence>
<dbReference type="InterPro" id="IPR051979">
    <property type="entry name" value="B-box_zinc_finger"/>
</dbReference>
<evidence type="ECO:0000313" key="13">
    <source>
        <dbReference type="Proteomes" id="UP001632038"/>
    </source>
</evidence>
<evidence type="ECO:0000256" key="2">
    <source>
        <dbReference type="ARBA" id="ARBA00022723"/>
    </source>
</evidence>
<evidence type="ECO:0000313" key="12">
    <source>
        <dbReference type="EMBL" id="KAL3631484.1"/>
    </source>
</evidence>
<evidence type="ECO:0000259" key="11">
    <source>
        <dbReference type="PROSITE" id="PS50119"/>
    </source>
</evidence>
<gene>
    <name evidence="12" type="ORF">CASFOL_024468</name>
</gene>
<dbReference type="CDD" id="cd19821">
    <property type="entry name" value="Bbox1_BBX-like"/>
    <property type="match status" value="2"/>
</dbReference>
<evidence type="ECO:0000256" key="8">
    <source>
        <dbReference type="ARBA" id="ARBA00023242"/>
    </source>
</evidence>
<dbReference type="PANTHER" id="PTHR31832:SF68">
    <property type="entry name" value="B-BOX ZINC FINGER PROTEIN 22"/>
    <property type="match status" value="1"/>
</dbReference>
<dbReference type="AlphaFoldDB" id="A0ABD3CPK0"/>
<comment type="subcellular location">
    <subcellularLocation>
        <location evidence="1">Nucleus</location>
    </subcellularLocation>
</comment>
<keyword evidence="4 9" id="KW-0863">Zinc-finger</keyword>
<dbReference type="GO" id="GO:0005634">
    <property type="term" value="C:nucleus"/>
    <property type="evidence" value="ECO:0007669"/>
    <property type="project" value="UniProtKB-SubCell"/>
</dbReference>
<evidence type="ECO:0000256" key="3">
    <source>
        <dbReference type="ARBA" id="ARBA00022737"/>
    </source>
</evidence>
<keyword evidence="2" id="KW-0479">Metal-binding</keyword>
<keyword evidence="3" id="KW-0677">Repeat</keyword>
<dbReference type="GO" id="GO:0008270">
    <property type="term" value="F:zinc ion binding"/>
    <property type="evidence" value="ECO:0007669"/>
    <property type="project" value="UniProtKB-KW"/>
</dbReference>
<feature type="region of interest" description="Disordered" evidence="10">
    <location>
        <begin position="120"/>
        <end position="149"/>
    </location>
</feature>
<keyword evidence="8" id="KW-0539">Nucleus</keyword>
<dbReference type="PROSITE" id="PS50119">
    <property type="entry name" value="ZF_BBOX"/>
    <property type="match status" value="2"/>
</dbReference>
<evidence type="ECO:0000256" key="6">
    <source>
        <dbReference type="ARBA" id="ARBA00023015"/>
    </source>
</evidence>
<sequence length="316" mass="34508">MKIQCSVCEAAEAAVLCCADEAALCWGCDRKVHAANKLAGKHQRIPLSTSSSEMPMCDICQETVGYFFCLEDRSLLCRKCDVAIHKANPLVSAHKRFLLTGVRVGLEAVEAQPSSSLVKTQTAEKITKPESRSLPSGTNPVSSTAQLNKSPLVQANVRNDFPSSKLHISGGSSSGGISQWHLDEFIGLGEFTQNFNFMDDISTKADNGKLGDPYCSDILGAANGELEGIDCMSHVPESFWAVPQITSPPTSSGLYWPTKDFQNQTDSSVFVPTSWPTKDCQTRPDSSVFVPTSSPLQSFDHHDRTLDTSLKRRRRF</sequence>
<dbReference type="Gene3D" id="3.30.160.60">
    <property type="entry name" value="Classic Zinc Finger"/>
    <property type="match status" value="1"/>
</dbReference>
<dbReference type="FunFam" id="3.30.160.60:FF:000589">
    <property type="entry name" value="B-box zinc finger protein 22"/>
    <property type="match status" value="1"/>
</dbReference>
<dbReference type="Proteomes" id="UP001632038">
    <property type="component" value="Unassembled WGS sequence"/>
</dbReference>
<comment type="caution">
    <text evidence="12">The sequence shown here is derived from an EMBL/GenBank/DDBJ whole genome shotgun (WGS) entry which is preliminary data.</text>
</comment>
<keyword evidence="7" id="KW-0804">Transcription</keyword>
<dbReference type="InterPro" id="IPR000315">
    <property type="entry name" value="Znf_B-box"/>
</dbReference>
<evidence type="ECO:0000256" key="4">
    <source>
        <dbReference type="ARBA" id="ARBA00022771"/>
    </source>
</evidence>
<feature type="domain" description="B box-type" evidence="11">
    <location>
        <begin position="1"/>
        <end position="47"/>
    </location>
</feature>
<evidence type="ECO:0000256" key="7">
    <source>
        <dbReference type="ARBA" id="ARBA00023163"/>
    </source>
</evidence>